<dbReference type="Gene3D" id="2.40.50.260">
    <property type="entry name" value="Nucleic acid-binding protein domain"/>
    <property type="match status" value="1"/>
</dbReference>
<dbReference type="Pfam" id="PF06714">
    <property type="entry name" value="Gp5_OB"/>
    <property type="match status" value="1"/>
</dbReference>
<accession>A0A381V4L1</accession>
<name>A0A381V4L1_9ZZZZ</name>
<dbReference type="InterPro" id="IPR009590">
    <property type="entry name" value="Gp5_OB_N"/>
</dbReference>
<reference evidence="3" key="1">
    <citation type="submission" date="2018-05" db="EMBL/GenBank/DDBJ databases">
        <authorList>
            <person name="Lanie J.A."/>
            <person name="Ng W.-L."/>
            <person name="Kazmierczak K.M."/>
            <person name="Andrzejewski T.M."/>
            <person name="Davidsen T.M."/>
            <person name="Wayne K.J."/>
            <person name="Tettelin H."/>
            <person name="Glass J.I."/>
            <person name="Rusch D."/>
            <person name="Podicherti R."/>
            <person name="Tsui H.-C.T."/>
            <person name="Winkler M.E."/>
        </authorList>
    </citation>
    <scope>NUCLEOTIDE SEQUENCE</scope>
</reference>
<protein>
    <recommendedName>
        <fullName evidence="2">Protein Gp5 N-terminal OB-fold domain-containing protein</fullName>
    </recommendedName>
</protein>
<evidence type="ECO:0000259" key="2">
    <source>
        <dbReference type="Pfam" id="PF06714"/>
    </source>
</evidence>
<dbReference type="SUPFAM" id="SSF69255">
    <property type="entry name" value="gp5 N-terminal domain-like"/>
    <property type="match status" value="1"/>
</dbReference>
<dbReference type="Gene3D" id="3.10.450.190">
    <property type="match status" value="1"/>
</dbReference>
<organism evidence="3">
    <name type="scientific">marine metagenome</name>
    <dbReference type="NCBI Taxonomy" id="408172"/>
    <lineage>
        <taxon>unclassified sequences</taxon>
        <taxon>metagenomes</taxon>
        <taxon>ecological metagenomes</taxon>
    </lineage>
</organism>
<evidence type="ECO:0000313" key="3">
    <source>
        <dbReference type="EMBL" id="SVA35320.1"/>
    </source>
</evidence>
<sequence length="481" mass="53302">MLTPDSMGMEFIWWVGVVEDRHDPMYLGRCKVRCLGWHTDDKKLMPPIDLPWAFPLMPITSASQTGVGQTPLGPVEGTWVMGFFRDGREAQEPVMMGTLHGVPEQDVREIYTAQIGFYDARMYDSAIASDTHPFSLEAAKKRVRSLLLGADTRQSDKVPREPEILEYSGAGDGVIITEQEQLSPFPSYHYLNEPTTNRLARGYGDPTSKLRTSEDGKRTESQYSILKRKKNSRNAGQVNVGTGGDFGSIVNIRKNMNLPFLTPLQLSSDKFKEALLKPIINRFSEPLPPYNAVYPYNHVQQTESGHVFEFDDTPDAERVHLYHRSGSFLEYHPDGTVVTKSVNEAYNIVHSNSYEHIEGHKIETIDKSFQLFVNRDQQSTQGNFSLKIGAGGSYYANVDGGNYYITSDRYESNTTSFMVGTKKGSTISGGGTLELNSTGSMRLDAEGPLFADASQIKMRAEGTVGLSGSGDVNITTSIGAI</sequence>
<feature type="domain" description="Protein Gp5 N-terminal OB-fold" evidence="2">
    <location>
        <begin position="41"/>
        <end position="131"/>
    </location>
</feature>
<evidence type="ECO:0000256" key="1">
    <source>
        <dbReference type="SAM" id="MobiDB-lite"/>
    </source>
</evidence>
<dbReference type="AlphaFoldDB" id="A0A381V4L1"/>
<feature type="compositionally biased region" description="Basic and acidic residues" evidence="1">
    <location>
        <begin position="211"/>
        <end position="220"/>
    </location>
</feature>
<feature type="non-terminal residue" evidence="3">
    <location>
        <position position="481"/>
    </location>
</feature>
<gene>
    <name evidence="3" type="ORF">METZ01_LOCUS88174</name>
</gene>
<dbReference type="EMBL" id="UINC01007838">
    <property type="protein sequence ID" value="SVA35320.1"/>
    <property type="molecule type" value="Genomic_DNA"/>
</dbReference>
<dbReference type="SUPFAM" id="SSF69349">
    <property type="entry name" value="Phage fibre proteins"/>
    <property type="match status" value="1"/>
</dbReference>
<feature type="region of interest" description="Disordered" evidence="1">
    <location>
        <begin position="196"/>
        <end position="221"/>
    </location>
</feature>
<proteinExistence type="predicted"/>